<evidence type="ECO:0000313" key="1">
    <source>
        <dbReference type="EMBL" id="OJJ18945.1"/>
    </source>
</evidence>
<accession>A0A1L9QL48</accession>
<keyword evidence="2" id="KW-1185">Reference proteome</keyword>
<protein>
    <recommendedName>
        <fullName evidence="3">CHAT domain-containing protein</fullName>
    </recommendedName>
</protein>
<gene>
    <name evidence="1" type="ORF">BI308_21980</name>
</gene>
<name>A0A1L9QL48_9CYAN</name>
<reference evidence="1" key="1">
    <citation type="submission" date="2016-10" db="EMBL/GenBank/DDBJ databases">
        <title>CRISPR-Cas defence system in Roseofilum reptotaenium: evidence of a bacteriophage-cyanobacterium arms race in the coral black band disease.</title>
        <authorList>
            <person name="Buerger P."/>
            <person name="Wood-Charlson E.M."/>
            <person name="Weynberg K.D."/>
            <person name="Willis B."/>
            <person name="Van Oppen M.J."/>
        </authorList>
    </citation>
    <scope>NUCLEOTIDE SEQUENCE [LARGE SCALE GENOMIC DNA]</scope>
    <source>
        <strain evidence="1">AO1-A</strain>
    </source>
</reference>
<dbReference type="STRING" id="1925591.BI308_21980"/>
<dbReference type="EMBL" id="MLAW01000054">
    <property type="protein sequence ID" value="OJJ18945.1"/>
    <property type="molecule type" value="Genomic_DNA"/>
</dbReference>
<evidence type="ECO:0008006" key="3">
    <source>
        <dbReference type="Google" id="ProtNLM"/>
    </source>
</evidence>
<organism evidence="1 2">
    <name type="scientific">Roseofilum reptotaenium AO1-A</name>
    <dbReference type="NCBI Taxonomy" id="1925591"/>
    <lineage>
        <taxon>Bacteria</taxon>
        <taxon>Bacillati</taxon>
        <taxon>Cyanobacteriota</taxon>
        <taxon>Cyanophyceae</taxon>
        <taxon>Desertifilales</taxon>
        <taxon>Desertifilaceae</taxon>
        <taxon>Roseofilum</taxon>
    </lineage>
</organism>
<dbReference type="AlphaFoldDB" id="A0A1L9QL48"/>
<comment type="caution">
    <text evidence="1">The sequence shown here is derived from an EMBL/GenBank/DDBJ whole genome shotgun (WGS) entry which is preliminary data.</text>
</comment>
<sequence length="88" mass="10409">MMRFYEQRQHHPHLSDIVLFNQIQRWFKQVAYGELWQWYEAILAGLESDESTIQPMLVGTLLSRGKKSPEDSPYSHPYYWAAFTISGT</sequence>
<dbReference type="Proteomes" id="UP000183940">
    <property type="component" value="Unassembled WGS sequence"/>
</dbReference>
<proteinExistence type="predicted"/>
<evidence type="ECO:0000313" key="2">
    <source>
        <dbReference type="Proteomes" id="UP000183940"/>
    </source>
</evidence>